<comment type="caution">
    <text evidence="2">The sequence shown here is derived from an EMBL/GenBank/DDBJ whole genome shotgun (WGS) entry which is preliminary data.</text>
</comment>
<sequence>MSASTNKAAYNVGGAIVGILLALLAIFGLIQTQGNQEQSQKYQSKISYDG</sequence>
<keyword evidence="3" id="KW-1185">Reference proteome</keyword>
<name>A0ABN2BJ76_9MICO</name>
<proteinExistence type="predicted"/>
<gene>
    <name evidence="2" type="ORF">GCM10009762_14530</name>
</gene>
<keyword evidence="1" id="KW-0472">Membrane</keyword>
<reference evidence="2 3" key="1">
    <citation type="journal article" date="2019" name="Int. J. Syst. Evol. Microbiol.">
        <title>The Global Catalogue of Microorganisms (GCM) 10K type strain sequencing project: providing services to taxonomists for standard genome sequencing and annotation.</title>
        <authorList>
            <consortium name="The Broad Institute Genomics Platform"/>
            <consortium name="The Broad Institute Genome Sequencing Center for Infectious Disease"/>
            <person name="Wu L."/>
            <person name="Ma J."/>
        </authorList>
    </citation>
    <scope>NUCLEOTIDE SEQUENCE [LARGE SCALE GENOMIC DNA]</scope>
    <source>
        <strain evidence="2 3">JCM 14588</strain>
    </source>
</reference>
<evidence type="ECO:0000256" key="1">
    <source>
        <dbReference type="SAM" id="Phobius"/>
    </source>
</evidence>
<keyword evidence="1" id="KW-1133">Transmembrane helix</keyword>
<evidence type="ECO:0000313" key="3">
    <source>
        <dbReference type="Proteomes" id="UP001501288"/>
    </source>
</evidence>
<accession>A0ABN2BJ76</accession>
<feature type="transmembrane region" description="Helical" evidence="1">
    <location>
        <begin position="12"/>
        <end position="30"/>
    </location>
</feature>
<evidence type="ECO:0000313" key="2">
    <source>
        <dbReference type="EMBL" id="GAA1542123.1"/>
    </source>
</evidence>
<dbReference type="EMBL" id="BAAANV010000035">
    <property type="protein sequence ID" value="GAA1542123.1"/>
    <property type="molecule type" value="Genomic_DNA"/>
</dbReference>
<organism evidence="2 3">
    <name type="scientific">Dermacoccus barathri</name>
    <dbReference type="NCBI Taxonomy" id="322601"/>
    <lineage>
        <taxon>Bacteria</taxon>
        <taxon>Bacillati</taxon>
        <taxon>Actinomycetota</taxon>
        <taxon>Actinomycetes</taxon>
        <taxon>Micrococcales</taxon>
        <taxon>Dermacoccaceae</taxon>
        <taxon>Dermacoccus</taxon>
    </lineage>
</organism>
<evidence type="ECO:0008006" key="4">
    <source>
        <dbReference type="Google" id="ProtNLM"/>
    </source>
</evidence>
<dbReference type="RefSeq" id="WP_165357853.1">
    <property type="nucleotide sequence ID" value="NZ_BAAANV010000035.1"/>
</dbReference>
<protein>
    <recommendedName>
        <fullName evidence="4">DUF2613 family protein</fullName>
    </recommendedName>
</protein>
<keyword evidence="1" id="KW-0812">Transmembrane</keyword>
<dbReference type="Proteomes" id="UP001501288">
    <property type="component" value="Unassembled WGS sequence"/>
</dbReference>